<dbReference type="SUPFAM" id="SSF56219">
    <property type="entry name" value="DNase I-like"/>
    <property type="match status" value="1"/>
</dbReference>
<keyword evidence="2" id="KW-0378">Hydrolase</keyword>
<dbReference type="RefSeq" id="WP_099511206.1">
    <property type="nucleotide sequence ID" value="NZ_CP016616.1"/>
</dbReference>
<protein>
    <submittedName>
        <fullName evidence="2">Endonuclease</fullName>
    </submittedName>
</protein>
<keyword evidence="2" id="KW-0540">Nuclease</keyword>
<dbReference type="InterPro" id="IPR005135">
    <property type="entry name" value="Endo/exonuclease/phosphatase"/>
</dbReference>
<evidence type="ECO:0000313" key="2">
    <source>
        <dbReference type="EMBL" id="ANY80199.1"/>
    </source>
</evidence>
<gene>
    <name evidence="2" type="ORF">BB934_19845</name>
</gene>
<dbReference type="PANTHER" id="PTHR14859:SF15">
    <property type="entry name" value="ENDONUCLEASE_EXONUCLEASE_PHOSPHATASE DOMAIN-CONTAINING PROTEIN"/>
    <property type="match status" value="1"/>
</dbReference>
<name>A0A1B2EJS7_9HYPH</name>
<organism evidence="2">
    <name type="scientific">Microvirga ossetica</name>
    <dbReference type="NCBI Taxonomy" id="1882682"/>
    <lineage>
        <taxon>Bacteria</taxon>
        <taxon>Pseudomonadati</taxon>
        <taxon>Pseudomonadota</taxon>
        <taxon>Alphaproteobacteria</taxon>
        <taxon>Hyphomicrobiales</taxon>
        <taxon>Methylobacteriaceae</taxon>
        <taxon>Microvirga</taxon>
    </lineage>
</organism>
<evidence type="ECO:0000259" key="1">
    <source>
        <dbReference type="Pfam" id="PF03372"/>
    </source>
</evidence>
<dbReference type="GO" id="GO:0006506">
    <property type="term" value="P:GPI anchor biosynthetic process"/>
    <property type="evidence" value="ECO:0007669"/>
    <property type="project" value="TreeGrafter"/>
</dbReference>
<dbReference type="AlphaFoldDB" id="A0A1B2EJS7"/>
<dbReference type="GO" id="GO:0004519">
    <property type="term" value="F:endonuclease activity"/>
    <property type="evidence" value="ECO:0007669"/>
    <property type="project" value="UniProtKB-KW"/>
</dbReference>
<dbReference type="EMBL" id="CP016616">
    <property type="protein sequence ID" value="ANY80199.1"/>
    <property type="molecule type" value="Genomic_DNA"/>
</dbReference>
<dbReference type="PANTHER" id="PTHR14859">
    <property type="entry name" value="CALCOFLUOR WHITE HYPERSENSITIVE PROTEIN PRECURSOR"/>
    <property type="match status" value="1"/>
</dbReference>
<accession>A0A1B2EJS7</accession>
<dbReference type="Gene3D" id="3.60.10.10">
    <property type="entry name" value="Endonuclease/exonuclease/phosphatase"/>
    <property type="match status" value="1"/>
</dbReference>
<dbReference type="OrthoDB" id="9813425at2"/>
<dbReference type="GO" id="GO:0016020">
    <property type="term" value="C:membrane"/>
    <property type="evidence" value="ECO:0007669"/>
    <property type="project" value="GOC"/>
</dbReference>
<dbReference type="InterPro" id="IPR036691">
    <property type="entry name" value="Endo/exonu/phosph_ase_sf"/>
</dbReference>
<reference evidence="2" key="1">
    <citation type="submission" date="2016-07" db="EMBL/GenBank/DDBJ databases">
        <title>Microvirga ossetica sp. nov. a new species of rhizobia isolated from root nodules of the legume species Vicia alpestris Steven originated from North Ossetia region in the Caucasus.</title>
        <authorList>
            <person name="Safronova V.I."/>
            <person name="Kuznetsova I.G."/>
            <person name="Sazanova A.L."/>
            <person name="Belimov A."/>
            <person name="Andronov E."/>
            <person name="Osledkin Y.S."/>
            <person name="Onishchuk O.P."/>
            <person name="Kurchak O.N."/>
            <person name="Shaposhnikov A.I."/>
            <person name="Willems A."/>
            <person name="Tikhonovich I.A."/>
        </authorList>
    </citation>
    <scope>NUCLEOTIDE SEQUENCE [LARGE SCALE GENOMIC DNA]</scope>
    <source>
        <strain evidence="2">V5/3M</strain>
    </source>
</reference>
<proteinExistence type="predicted"/>
<dbReference type="KEGG" id="moc:BB934_19845"/>
<sequence>MPRILTYNVHRCLGTDGRLSPERIADVIAAYEPDVVALQELDVGRLRSGGVDQAHAIARALGMHVHFHASLRVLEEQYGNAILTHRPSQLVKAEALPGWARRPSLEPRGALWASVQLGGTEVQVINTHLGLRRHERLAQIDTLLGPHWLGHQACREPVIVLGDFNATPRGRVYRRLTAHLCDAQAEAHLPKPKATFPSRLPMLRIDHVFVSRSIRVLRVETVRTPLARIASDHLPLLVEFQIVHGKGHKPNLVHAQE</sequence>
<feature type="domain" description="Endonuclease/exonuclease/phosphatase" evidence="1">
    <location>
        <begin position="5"/>
        <end position="233"/>
    </location>
</feature>
<dbReference type="Pfam" id="PF03372">
    <property type="entry name" value="Exo_endo_phos"/>
    <property type="match status" value="1"/>
</dbReference>
<keyword evidence="2" id="KW-0255">Endonuclease</keyword>
<dbReference type="InterPro" id="IPR051916">
    <property type="entry name" value="GPI-anchor_lipid_remodeler"/>
</dbReference>